<keyword evidence="3" id="KW-1185">Reference proteome</keyword>
<evidence type="ECO:0000256" key="1">
    <source>
        <dbReference type="SAM" id="MobiDB-lite"/>
    </source>
</evidence>
<protein>
    <submittedName>
        <fullName evidence="2">Uncharacterized protein</fullName>
    </submittedName>
</protein>
<feature type="compositionally biased region" description="Acidic residues" evidence="1">
    <location>
        <begin position="197"/>
        <end position="329"/>
    </location>
</feature>
<dbReference type="EMBL" id="NIVC01000800">
    <property type="protein sequence ID" value="PAA76701.1"/>
    <property type="molecule type" value="Genomic_DNA"/>
</dbReference>
<feature type="region of interest" description="Disordered" evidence="1">
    <location>
        <begin position="197"/>
        <end position="356"/>
    </location>
</feature>
<feature type="compositionally biased region" description="Basic residues" evidence="1">
    <location>
        <begin position="347"/>
        <end position="356"/>
    </location>
</feature>
<proteinExistence type="predicted"/>
<organism evidence="2 3">
    <name type="scientific">Macrostomum lignano</name>
    <dbReference type="NCBI Taxonomy" id="282301"/>
    <lineage>
        <taxon>Eukaryota</taxon>
        <taxon>Metazoa</taxon>
        <taxon>Spiralia</taxon>
        <taxon>Lophotrochozoa</taxon>
        <taxon>Platyhelminthes</taxon>
        <taxon>Rhabditophora</taxon>
        <taxon>Macrostomorpha</taxon>
        <taxon>Macrostomida</taxon>
        <taxon>Macrostomidae</taxon>
        <taxon>Macrostomum</taxon>
    </lineage>
</organism>
<dbReference type="STRING" id="282301.A0A267FSC9"/>
<evidence type="ECO:0000313" key="3">
    <source>
        <dbReference type="Proteomes" id="UP000215902"/>
    </source>
</evidence>
<sequence length="356" mass="38952">LNLLQTTPTVDLPQPGPPLPCPDGSVIVVFALPQDLPLRSICQRLCVCTRGMTASCIHIYRQHGYKRCGKDRVSVITSIEEPKVAVFLHGVYGGAIHGEHHQNGKEWLRRLSTPSQTVNLPHQPCLARTCTSPHMRRVLQRSLTQLALRGNDRVLRMLHSVVDLCSAIPLQNNEPNHSRYNEELVNNLEVNIGDQELGGDEQELGGDEQELGGDEQELGGDEQELGGDEQELGGDEQELGGDEQELGGDEQELGGDEQELGGDEQELGGDEQELGGDEQELGGDEQELGGDEQELGGDEQELGGDEQELGGDDQELGGDDQELGGDEQESVVPMQLRSRQVKSQMVLRKRRVGRAR</sequence>
<name>A0A267FSC9_9PLAT</name>
<feature type="non-terminal residue" evidence="2">
    <location>
        <position position="1"/>
    </location>
</feature>
<evidence type="ECO:0000313" key="2">
    <source>
        <dbReference type="EMBL" id="PAA76701.1"/>
    </source>
</evidence>
<comment type="caution">
    <text evidence="2">The sequence shown here is derived from an EMBL/GenBank/DDBJ whole genome shotgun (WGS) entry which is preliminary data.</text>
</comment>
<accession>A0A267FSC9</accession>
<dbReference type="Proteomes" id="UP000215902">
    <property type="component" value="Unassembled WGS sequence"/>
</dbReference>
<dbReference type="AlphaFoldDB" id="A0A267FSC9"/>
<reference evidence="2 3" key="1">
    <citation type="submission" date="2017-06" db="EMBL/GenBank/DDBJ databases">
        <title>A platform for efficient transgenesis in Macrostomum lignano, a flatworm model organism for stem cell research.</title>
        <authorList>
            <person name="Berezikov E."/>
        </authorList>
    </citation>
    <scope>NUCLEOTIDE SEQUENCE [LARGE SCALE GENOMIC DNA]</scope>
    <source>
        <strain evidence="2">DV1</strain>
        <tissue evidence="2">Whole organism</tissue>
    </source>
</reference>
<gene>
    <name evidence="2" type="ORF">BOX15_Mlig016032g1</name>
</gene>
<dbReference type="SUPFAM" id="SSF57997">
    <property type="entry name" value="Tropomyosin"/>
    <property type="match status" value="1"/>
</dbReference>